<evidence type="ECO:0000256" key="5">
    <source>
        <dbReference type="HAMAP-Rule" id="MF_01350"/>
    </source>
</evidence>
<dbReference type="GO" id="GO:0003954">
    <property type="term" value="F:NADH dehydrogenase activity"/>
    <property type="evidence" value="ECO:0007669"/>
    <property type="project" value="TreeGrafter"/>
</dbReference>
<evidence type="ECO:0000256" key="3">
    <source>
        <dbReference type="ARBA" id="ARBA00022989"/>
    </source>
</evidence>
<gene>
    <name evidence="5" type="primary">nuoH</name>
    <name evidence="7" type="ORF">BHU72_05005</name>
</gene>
<dbReference type="AlphaFoldDB" id="A0A1E5L5R0"/>
<feature type="transmembrane region" description="Helical" evidence="5">
    <location>
        <begin position="264"/>
        <end position="282"/>
    </location>
</feature>
<keyword evidence="5 6" id="KW-0520">NAD</keyword>
<organism evidence="7 8">
    <name type="scientific">Desulfuribacillus stibiiarsenatis</name>
    <dbReference type="NCBI Taxonomy" id="1390249"/>
    <lineage>
        <taxon>Bacteria</taxon>
        <taxon>Bacillati</taxon>
        <taxon>Bacillota</taxon>
        <taxon>Desulfuribacillia</taxon>
        <taxon>Desulfuribacillales</taxon>
        <taxon>Desulfuribacillaceae</taxon>
        <taxon>Desulfuribacillus</taxon>
    </lineage>
</organism>
<protein>
    <recommendedName>
        <fullName evidence="5">NADH-quinone oxidoreductase subunit H</fullName>
        <ecNumber evidence="5">7.1.1.-</ecNumber>
    </recommendedName>
    <alternativeName>
        <fullName evidence="5">NADH dehydrogenase I subunit H</fullName>
    </alternativeName>
    <alternativeName>
        <fullName evidence="5">NDH-1 subunit H</fullName>
    </alternativeName>
</protein>
<keyword evidence="4 5" id="KW-0472">Membrane</keyword>
<keyword evidence="5" id="KW-0830">Ubiquinone</keyword>
<feature type="transmembrane region" description="Helical" evidence="5">
    <location>
        <begin position="180"/>
        <end position="198"/>
    </location>
</feature>
<evidence type="ECO:0000256" key="2">
    <source>
        <dbReference type="ARBA" id="ARBA00022692"/>
    </source>
</evidence>
<evidence type="ECO:0000256" key="1">
    <source>
        <dbReference type="ARBA" id="ARBA00004141"/>
    </source>
</evidence>
<proteinExistence type="inferred from homology"/>
<keyword evidence="8" id="KW-1185">Reference proteome</keyword>
<evidence type="ECO:0000313" key="7">
    <source>
        <dbReference type="EMBL" id="OEH85446.1"/>
    </source>
</evidence>
<dbReference type="GO" id="GO:0005886">
    <property type="term" value="C:plasma membrane"/>
    <property type="evidence" value="ECO:0007669"/>
    <property type="project" value="UniProtKB-SubCell"/>
</dbReference>
<evidence type="ECO:0000256" key="4">
    <source>
        <dbReference type="ARBA" id="ARBA00023136"/>
    </source>
</evidence>
<dbReference type="NCBIfam" id="NF004741">
    <property type="entry name" value="PRK06076.1-2"/>
    <property type="match status" value="1"/>
</dbReference>
<keyword evidence="5" id="KW-1003">Cell membrane</keyword>
<dbReference type="HAMAP" id="MF_01350">
    <property type="entry name" value="NDH1_NuoH"/>
    <property type="match status" value="1"/>
</dbReference>
<dbReference type="PROSITE" id="PS00668">
    <property type="entry name" value="COMPLEX1_ND1_2"/>
    <property type="match status" value="1"/>
</dbReference>
<evidence type="ECO:0000313" key="8">
    <source>
        <dbReference type="Proteomes" id="UP000095255"/>
    </source>
</evidence>
<keyword evidence="3 5" id="KW-1133">Transmembrane helix</keyword>
<dbReference type="PANTHER" id="PTHR11432">
    <property type="entry name" value="NADH DEHYDROGENASE SUBUNIT 1"/>
    <property type="match status" value="1"/>
</dbReference>
<comment type="function">
    <text evidence="5">NDH-1 shuttles electrons from NADH, via FMN and iron-sulfur (Fe-S) centers, to quinones in the respiratory chain. The immediate electron acceptor for the enzyme in this species is believed to be ubiquinone. Couples the redox reaction to proton translocation (for every two electrons transferred, four hydrogen ions are translocated across the cytoplasmic membrane), and thus conserves the redox energy in a proton gradient. This subunit may bind ubiquinone.</text>
</comment>
<dbReference type="EMBL" id="MJAT01000022">
    <property type="protein sequence ID" value="OEH85446.1"/>
    <property type="molecule type" value="Genomic_DNA"/>
</dbReference>
<comment type="subcellular location">
    <subcellularLocation>
        <location evidence="5 6">Cell membrane</location>
        <topology evidence="5 6">Multi-pass membrane protein</topology>
    </subcellularLocation>
    <subcellularLocation>
        <location evidence="1">Membrane</location>
        <topology evidence="1">Multi-pass membrane protein</topology>
    </subcellularLocation>
</comment>
<reference evidence="7 8" key="1">
    <citation type="submission" date="2016-09" db="EMBL/GenBank/DDBJ databases">
        <title>Desulfuribacillus arsenicus sp. nov., an obligately anaerobic, dissimilatory arsenic- and antimonate-reducing bacterium isolated from anoxic sediments.</title>
        <authorList>
            <person name="Abin C.A."/>
            <person name="Hollibaugh J.T."/>
        </authorList>
    </citation>
    <scope>NUCLEOTIDE SEQUENCE [LARGE SCALE GENOMIC DNA]</scope>
    <source>
        <strain evidence="7 8">MLFW-2</strain>
    </source>
</reference>
<comment type="similarity">
    <text evidence="5 6">Belongs to the complex I subunit 1 family.</text>
</comment>
<dbReference type="InterPro" id="IPR018086">
    <property type="entry name" value="NADH_UbQ_OxRdtase_su1_CS"/>
</dbReference>
<name>A0A1E5L5R0_9FIRM</name>
<dbReference type="Proteomes" id="UP000095255">
    <property type="component" value="Unassembled WGS sequence"/>
</dbReference>
<accession>A0A1E5L5R0</accession>
<keyword evidence="5" id="KW-1278">Translocase</keyword>
<feature type="transmembrane region" description="Helical" evidence="5">
    <location>
        <begin position="150"/>
        <end position="168"/>
    </location>
</feature>
<keyword evidence="2 5" id="KW-0812">Transmembrane</keyword>
<feature type="transmembrane region" description="Helical" evidence="5">
    <location>
        <begin position="302"/>
        <end position="320"/>
    </location>
</feature>
<feature type="transmembrane region" description="Helical" evidence="5">
    <location>
        <begin position="6"/>
        <end position="28"/>
    </location>
</feature>
<comment type="caution">
    <text evidence="7">The sequence shown here is derived from an EMBL/GenBank/DDBJ whole genome shotgun (WGS) entry which is preliminary data.</text>
</comment>
<feature type="transmembrane region" description="Helical" evidence="5">
    <location>
        <begin position="109"/>
        <end position="129"/>
    </location>
</feature>
<dbReference type="GO" id="GO:0009060">
    <property type="term" value="P:aerobic respiration"/>
    <property type="evidence" value="ECO:0007669"/>
    <property type="project" value="TreeGrafter"/>
</dbReference>
<feature type="transmembrane region" description="Helical" evidence="5">
    <location>
        <begin position="238"/>
        <end position="258"/>
    </location>
</feature>
<dbReference type="STRING" id="1390249.BHU72_05005"/>
<feature type="transmembrane region" description="Helical" evidence="5">
    <location>
        <begin position="76"/>
        <end position="97"/>
    </location>
</feature>
<keyword evidence="5" id="KW-0874">Quinone</keyword>
<evidence type="ECO:0000256" key="6">
    <source>
        <dbReference type="RuleBase" id="RU000471"/>
    </source>
</evidence>
<comment type="catalytic activity">
    <reaction evidence="5">
        <text>a quinone + NADH + 5 H(+)(in) = a quinol + NAD(+) + 4 H(+)(out)</text>
        <dbReference type="Rhea" id="RHEA:57888"/>
        <dbReference type="ChEBI" id="CHEBI:15378"/>
        <dbReference type="ChEBI" id="CHEBI:24646"/>
        <dbReference type="ChEBI" id="CHEBI:57540"/>
        <dbReference type="ChEBI" id="CHEBI:57945"/>
        <dbReference type="ChEBI" id="CHEBI:132124"/>
    </reaction>
</comment>
<dbReference type="InterPro" id="IPR001694">
    <property type="entry name" value="NADH_UbQ_OxRdtase_su1/FPO"/>
</dbReference>
<dbReference type="EC" id="7.1.1.-" evidence="5"/>
<dbReference type="PANTHER" id="PTHR11432:SF3">
    <property type="entry name" value="NADH-UBIQUINONE OXIDOREDUCTASE CHAIN 1"/>
    <property type="match status" value="1"/>
</dbReference>
<comment type="subunit">
    <text evidence="5">NDH-1 is composed of 14 different subunits. Subunits NuoA, H, J, K, L, M, N constitute the membrane sector of the complex.</text>
</comment>
<dbReference type="GO" id="GO:0016655">
    <property type="term" value="F:oxidoreductase activity, acting on NAD(P)H, quinone or similar compound as acceptor"/>
    <property type="evidence" value="ECO:0007669"/>
    <property type="project" value="UniProtKB-UniRule"/>
</dbReference>
<dbReference type="Pfam" id="PF00146">
    <property type="entry name" value="NADHdh"/>
    <property type="match status" value="1"/>
</dbReference>
<sequence>MDMNLFYMIFYSVASLILLLVTVMYTIYFERKVIGYMQVRYGPNRTGPLGLLQTLADVLKLLMKEDIIPAKVDRPIFVLAPVIAFAPSFMILATIPWSENIYGADLNIGVLYIIGISSITTIGMLMGGWSSNNKYSLLGAMRSVAQMISYEIPLVMSIIGVVILAGSMNLRDIVYAQQNMGLWFVIPQFLGFIVYMIAATAEVARSPFDLPEAESELVSGYHVEYSGFRMAYFFLAEYVYAIAIAALATILFFGGWLGPAFLPGIVWFFLKWSVFMFIWFWLRATMPRTRIDQLMTFGWKVLIPLALVNIVITAVVRIWMGG</sequence>
<dbReference type="GO" id="GO:0048038">
    <property type="term" value="F:quinone binding"/>
    <property type="evidence" value="ECO:0007669"/>
    <property type="project" value="UniProtKB-KW"/>
</dbReference>